<feature type="coiled-coil region" evidence="1">
    <location>
        <begin position="437"/>
        <end position="492"/>
    </location>
</feature>
<name>A0AAW1Q560_9CHLO</name>
<reference evidence="3 4" key="1">
    <citation type="journal article" date="2024" name="Nat. Commun.">
        <title>Phylogenomics reveals the evolutionary origins of lichenization in chlorophyte algae.</title>
        <authorList>
            <person name="Puginier C."/>
            <person name="Libourel C."/>
            <person name="Otte J."/>
            <person name="Skaloud P."/>
            <person name="Haon M."/>
            <person name="Grisel S."/>
            <person name="Petersen M."/>
            <person name="Berrin J.G."/>
            <person name="Delaux P.M."/>
            <person name="Dal Grande F."/>
            <person name="Keller J."/>
        </authorList>
    </citation>
    <scope>NUCLEOTIDE SEQUENCE [LARGE SCALE GENOMIC DNA]</scope>
    <source>
        <strain evidence="3 4">SAG 2145</strain>
    </source>
</reference>
<feature type="coiled-coil region" evidence="1">
    <location>
        <begin position="328"/>
        <end position="411"/>
    </location>
</feature>
<feature type="coiled-coil region" evidence="1">
    <location>
        <begin position="521"/>
        <end position="548"/>
    </location>
</feature>
<feature type="compositionally biased region" description="Basic and acidic residues" evidence="2">
    <location>
        <begin position="633"/>
        <end position="652"/>
    </location>
</feature>
<feature type="region of interest" description="Disordered" evidence="2">
    <location>
        <begin position="610"/>
        <end position="725"/>
    </location>
</feature>
<feature type="region of interest" description="Disordered" evidence="2">
    <location>
        <begin position="835"/>
        <end position="873"/>
    </location>
</feature>
<evidence type="ECO:0000313" key="4">
    <source>
        <dbReference type="Proteomes" id="UP001438707"/>
    </source>
</evidence>
<protein>
    <submittedName>
        <fullName evidence="3">Uncharacterized protein</fullName>
    </submittedName>
</protein>
<feature type="compositionally biased region" description="Basic and acidic residues" evidence="2">
    <location>
        <begin position="711"/>
        <end position="725"/>
    </location>
</feature>
<comment type="caution">
    <text evidence="3">The sequence shown here is derived from an EMBL/GenBank/DDBJ whole genome shotgun (WGS) entry which is preliminary data.</text>
</comment>
<accession>A0AAW1Q560</accession>
<gene>
    <name evidence="3" type="ORF">WJX74_009763</name>
</gene>
<dbReference type="AlphaFoldDB" id="A0AAW1Q560"/>
<feature type="coiled-coil region" evidence="1">
    <location>
        <begin position="271"/>
        <end position="302"/>
    </location>
</feature>
<keyword evidence="4" id="KW-1185">Reference proteome</keyword>
<sequence length="937" mass="103595">MPAALEAPDFQQGKLSQADYQQRCASSTSQQLRLLLTSPEYQQWIVQRHGPSKVNTAKSKSQSWLPAMAVLSLLALASSLWLTHIPQQQGLGMAAGKFQSKWNRGHAVWQHELKTHSAGAQPSDPAAVPDATMDQTQDFLGSPLSVPAAYVHAQFNVSGQEPAQPSQIIQIAPAAHDCTCAAEFPSAGSAYETEFAAEDSSVAGNISMAADLLPAVPAFAGDDLTWHLEHPLLPNHWNLATWGWLLTTVMAVGTLLQLLPNAMLAGGYSPSDEELQLIQEEVDELQKALEERSEELLAVNQNVLVLSNRLQSEKGSREATMRDGQRWLDQAQGQLQNTQVALNDKEAECRELATCYEEAAEQAQFFEEEVQRALALKQEQESAVQLLQSKLASASARLEGMENVLASQRQESLAAAEATEEAAKKAKALEMELQTSAETHAADMQTAAQQLREAQGQLHSLNEALATKAREYRSIEGRHRAAQIELKMLQDRQEAVQDMAWRQGMEINNARDETEDITEQYWELHDRMQEKQRELEALQAELDTTRSHTAGLQVQSWRAEQTTQQKAREVMTTSRSLSGCLEMAQVHKMEESLYKKLEDSKVACRLVGEAGQAQVERQRDLEKLPMMQPFRSRSSDKENHSPCSSEHSERIKASPWDSGHLQFGFPSRASGASSSVALDLPSPSTPTVNEDSPLTPGILRYSGASTPAQLSEDRGSDAGGSHEDGRALRTDVKSCQGEHSGSDTEEGVTPKALQEAMASSLLDMDSDREVLAPERSDIMQQLLQEQKRLAAQQQHQKKAMLMELRAVTLSKKSEPEELDPLRAAAHAQEAAVKEAQAEAAARKQQHQHHADQARWQASAQQAAQRAHEKHSRDLSSFLREARFDCGNPPASQMTEDLFKNLKSRALARVASARKEFMDHGLKVEYCTHSIWIGSYMD</sequence>
<keyword evidence="1" id="KW-0175">Coiled coil</keyword>
<dbReference type="Proteomes" id="UP001438707">
    <property type="component" value="Unassembled WGS sequence"/>
</dbReference>
<proteinExistence type="predicted"/>
<feature type="compositionally biased region" description="Low complexity" evidence="2">
    <location>
        <begin position="853"/>
        <end position="864"/>
    </location>
</feature>
<evidence type="ECO:0000256" key="2">
    <source>
        <dbReference type="SAM" id="MobiDB-lite"/>
    </source>
</evidence>
<organism evidence="3 4">
    <name type="scientific">Apatococcus lobatus</name>
    <dbReference type="NCBI Taxonomy" id="904363"/>
    <lineage>
        <taxon>Eukaryota</taxon>
        <taxon>Viridiplantae</taxon>
        <taxon>Chlorophyta</taxon>
        <taxon>core chlorophytes</taxon>
        <taxon>Trebouxiophyceae</taxon>
        <taxon>Chlorellales</taxon>
        <taxon>Chlorellaceae</taxon>
        <taxon>Apatococcus</taxon>
    </lineage>
</organism>
<evidence type="ECO:0000256" key="1">
    <source>
        <dbReference type="SAM" id="Coils"/>
    </source>
</evidence>
<dbReference type="EMBL" id="JALJOS010000072">
    <property type="protein sequence ID" value="KAK9817395.1"/>
    <property type="molecule type" value="Genomic_DNA"/>
</dbReference>
<evidence type="ECO:0000313" key="3">
    <source>
        <dbReference type="EMBL" id="KAK9817395.1"/>
    </source>
</evidence>